<evidence type="ECO:0000313" key="3">
    <source>
        <dbReference type="Proteomes" id="UP001242045"/>
    </source>
</evidence>
<organism evidence="2 3">
    <name type="scientific">Variovorax boronicumulans</name>
    <dbReference type="NCBI Taxonomy" id="436515"/>
    <lineage>
        <taxon>Bacteria</taxon>
        <taxon>Pseudomonadati</taxon>
        <taxon>Pseudomonadota</taxon>
        <taxon>Betaproteobacteria</taxon>
        <taxon>Burkholderiales</taxon>
        <taxon>Comamonadaceae</taxon>
        <taxon>Variovorax</taxon>
    </lineage>
</organism>
<evidence type="ECO:0000313" key="2">
    <source>
        <dbReference type="EMBL" id="MDP9892381.1"/>
    </source>
</evidence>
<comment type="caution">
    <text evidence="2">The sequence shown here is derived from an EMBL/GenBank/DDBJ whole genome shotgun (WGS) entry which is preliminary data.</text>
</comment>
<reference evidence="2" key="1">
    <citation type="submission" date="2023-07" db="EMBL/GenBank/DDBJ databases">
        <title>Sorghum-associated microbial communities from plants grown in Nebraska, USA.</title>
        <authorList>
            <person name="Schachtman D."/>
        </authorList>
    </citation>
    <scope>NUCLEOTIDE SEQUENCE</scope>
    <source>
        <strain evidence="2">DS3754</strain>
    </source>
</reference>
<keyword evidence="1" id="KW-0472">Membrane</keyword>
<dbReference type="Proteomes" id="UP001242045">
    <property type="component" value="Unassembled WGS sequence"/>
</dbReference>
<dbReference type="EMBL" id="JAUSRD010000003">
    <property type="protein sequence ID" value="MDP9892381.1"/>
    <property type="molecule type" value="Genomic_DNA"/>
</dbReference>
<sequence length="70" mass="7597">MRYLVCTVDADPCPVGNVASLPFLETVDFTSLGITPETLLYVFGWGFAAVFGFWLIGFGTALAIAHIRKV</sequence>
<gene>
    <name evidence="2" type="ORF">J2W31_001486</name>
</gene>
<evidence type="ECO:0000256" key="1">
    <source>
        <dbReference type="SAM" id="Phobius"/>
    </source>
</evidence>
<accession>A0AAW8CWW8</accession>
<keyword evidence="1" id="KW-1133">Transmembrane helix</keyword>
<dbReference type="RefSeq" id="WP_307684330.1">
    <property type="nucleotide sequence ID" value="NZ_JAUSRD010000003.1"/>
</dbReference>
<name>A0AAW8CWW8_9BURK</name>
<dbReference type="AlphaFoldDB" id="A0AAW8CWW8"/>
<proteinExistence type="predicted"/>
<keyword evidence="1" id="KW-0812">Transmembrane</keyword>
<feature type="transmembrane region" description="Helical" evidence="1">
    <location>
        <begin position="39"/>
        <end position="65"/>
    </location>
</feature>
<protein>
    <submittedName>
        <fullName evidence="2">Uncharacterized protein</fullName>
    </submittedName>
</protein>